<evidence type="ECO:0000256" key="2">
    <source>
        <dbReference type="ARBA" id="ARBA00005582"/>
    </source>
</evidence>
<evidence type="ECO:0000256" key="14">
    <source>
        <dbReference type="ARBA" id="ARBA00041592"/>
    </source>
</evidence>
<evidence type="ECO:0000256" key="15">
    <source>
        <dbReference type="ARBA" id="ARBA00041979"/>
    </source>
</evidence>
<keyword evidence="9" id="KW-0234">DNA repair</keyword>
<dbReference type="InterPro" id="IPR047127">
    <property type="entry name" value="MutT-like"/>
</dbReference>
<dbReference type="InterPro" id="IPR036206">
    <property type="entry name" value="ThiamineP_synth_sf"/>
</dbReference>
<dbReference type="EMBL" id="JAFKDB010000020">
    <property type="protein sequence ID" value="MBN7771581.1"/>
    <property type="molecule type" value="Genomic_DNA"/>
</dbReference>
<dbReference type="RefSeq" id="WP_206558296.1">
    <property type="nucleotide sequence ID" value="NZ_JAFKDB010000020.1"/>
</dbReference>
<gene>
    <name evidence="18" type="ORF">JYP53_16865</name>
</gene>
<dbReference type="GO" id="GO:0016787">
    <property type="term" value="F:hydrolase activity"/>
    <property type="evidence" value="ECO:0007669"/>
    <property type="project" value="UniProtKB-KW"/>
</dbReference>
<dbReference type="CDD" id="cd03425">
    <property type="entry name" value="NUDIX_MutT_NudA_like"/>
    <property type="match status" value="1"/>
</dbReference>
<dbReference type="PANTHER" id="PTHR47707">
    <property type="entry name" value="8-OXO-DGTP DIPHOSPHATASE"/>
    <property type="match status" value="1"/>
</dbReference>
<evidence type="ECO:0000256" key="5">
    <source>
        <dbReference type="ARBA" id="ARBA00022723"/>
    </source>
</evidence>
<dbReference type="EC" id="3.6.1.55" evidence="12"/>
<dbReference type="SUPFAM" id="SSF51391">
    <property type="entry name" value="Thiamin phosphate synthase"/>
    <property type="match status" value="1"/>
</dbReference>
<keyword evidence="6" id="KW-0227">DNA damage</keyword>
<evidence type="ECO:0000256" key="8">
    <source>
        <dbReference type="ARBA" id="ARBA00022842"/>
    </source>
</evidence>
<dbReference type="Proteomes" id="UP000664344">
    <property type="component" value="Unassembled WGS sequence"/>
</dbReference>
<comment type="catalytic activity">
    <reaction evidence="10">
        <text>8-oxo-dGTP + H2O = 8-oxo-dGMP + diphosphate + H(+)</text>
        <dbReference type="Rhea" id="RHEA:31575"/>
        <dbReference type="ChEBI" id="CHEBI:15377"/>
        <dbReference type="ChEBI" id="CHEBI:15378"/>
        <dbReference type="ChEBI" id="CHEBI:33019"/>
        <dbReference type="ChEBI" id="CHEBI:63224"/>
        <dbReference type="ChEBI" id="CHEBI:77896"/>
        <dbReference type="EC" id="3.6.1.55"/>
    </reaction>
</comment>
<evidence type="ECO:0000259" key="17">
    <source>
        <dbReference type="PROSITE" id="PS51462"/>
    </source>
</evidence>
<dbReference type="Gene3D" id="3.90.79.10">
    <property type="entry name" value="Nucleoside Triphosphate Pyrophosphohydrolase"/>
    <property type="match status" value="1"/>
</dbReference>
<dbReference type="PROSITE" id="PS00893">
    <property type="entry name" value="NUDIX_BOX"/>
    <property type="match status" value="1"/>
</dbReference>
<comment type="catalytic activity">
    <reaction evidence="11">
        <text>8-oxo-GTP + H2O = 8-oxo-GMP + diphosphate + H(+)</text>
        <dbReference type="Rhea" id="RHEA:67616"/>
        <dbReference type="ChEBI" id="CHEBI:15377"/>
        <dbReference type="ChEBI" id="CHEBI:15378"/>
        <dbReference type="ChEBI" id="CHEBI:33019"/>
        <dbReference type="ChEBI" id="CHEBI:143553"/>
        <dbReference type="ChEBI" id="CHEBI:145694"/>
    </reaction>
</comment>
<comment type="caution">
    <text evidence="18">The sequence shown here is derived from an EMBL/GenBank/DDBJ whole genome shotgun (WGS) entry which is preliminary data.</text>
</comment>
<evidence type="ECO:0000256" key="1">
    <source>
        <dbReference type="ARBA" id="ARBA00001946"/>
    </source>
</evidence>
<dbReference type="SUPFAM" id="SSF55811">
    <property type="entry name" value="Nudix"/>
    <property type="match status" value="1"/>
</dbReference>
<dbReference type="InterPro" id="IPR013785">
    <property type="entry name" value="Aldolase_TIM"/>
</dbReference>
<dbReference type="PANTHER" id="PTHR47707:SF1">
    <property type="entry name" value="NUDIX HYDROLASE FAMILY PROTEIN"/>
    <property type="match status" value="1"/>
</dbReference>
<evidence type="ECO:0000313" key="19">
    <source>
        <dbReference type="Proteomes" id="UP000664344"/>
    </source>
</evidence>
<evidence type="ECO:0000313" key="18">
    <source>
        <dbReference type="EMBL" id="MBN7771581.1"/>
    </source>
</evidence>
<dbReference type="InterPro" id="IPR022998">
    <property type="entry name" value="ThiamineP_synth_TenI"/>
</dbReference>
<evidence type="ECO:0000256" key="16">
    <source>
        <dbReference type="ARBA" id="ARBA00042798"/>
    </source>
</evidence>
<dbReference type="InterPro" id="IPR000086">
    <property type="entry name" value="NUDIX_hydrolase_dom"/>
</dbReference>
<comment type="cofactor">
    <cofactor evidence="1">
        <name>Mg(2+)</name>
        <dbReference type="ChEBI" id="CHEBI:18420"/>
    </cofactor>
</comment>
<dbReference type="PRINTS" id="PR00502">
    <property type="entry name" value="NUDIXFAMILY"/>
</dbReference>
<evidence type="ECO:0000256" key="10">
    <source>
        <dbReference type="ARBA" id="ARBA00035861"/>
    </source>
</evidence>
<dbReference type="NCBIfam" id="NF006530">
    <property type="entry name" value="PRK08999.1"/>
    <property type="match status" value="1"/>
</dbReference>
<reference evidence="18 19" key="1">
    <citation type="submission" date="2021-02" db="EMBL/GenBank/DDBJ databases">
        <title>PHA producing bacteria isolated from coastal sediment in Guangdong, Shenzhen.</title>
        <authorList>
            <person name="Zheng W."/>
            <person name="Yu S."/>
            <person name="Huang Y."/>
        </authorList>
    </citation>
    <scope>NUCLEOTIDE SEQUENCE [LARGE SCALE GENOMIC DNA]</scope>
    <source>
        <strain evidence="18 19">TN21-5</strain>
    </source>
</reference>
<keyword evidence="8" id="KW-0460">Magnesium</keyword>
<feature type="domain" description="Nudix hydrolase" evidence="17">
    <location>
        <begin position="16"/>
        <end position="146"/>
    </location>
</feature>
<evidence type="ECO:0000256" key="11">
    <source>
        <dbReference type="ARBA" id="ARBA00036904"/>
    </source>
</evidence>
<organism evidence="18 19">
    <name type="scientific">Marinobacter daepoensis</name>
    <dbReference type="NCBI Taxonomy" id="262077"/>
    <lineage>
        <taxon>Bacteria</taxon>
        <taxon>Pseudomonadati</taxon>
        <taxon>Pseudomonadota</taxon>
        <taxon>Gammaproteobacteria</taxon>
        <taxon>Pseudomonadales</taxon>
        <taxon>Marinobacteraceae</taxon>
        <taxon>Marinobacter</taxon>
    </lineage>
</organism>
<dbReference type="CDD" id="cd00564">
    <property type="entry name" value="TMP_TenI"/>
    <property type="match status" value="1"/>
</dbReference>
<keyword evidence="3" id="KW-0515">Mutator protein</keyword>
<evidence type="ECO:0000256" key="13">
    <source>
        <dbReference type="ARBA" id="ARBA00040794"/>
    </source>
</evidence>
<evidence type="ECO:0000256" key="4">
    <source>
        <dbReference type="ARBA" id="ARBA00022705"/>
    </source>
</evidence>
<keyword evidence="5" id="KW-0479">Metal-binding</keyword>
<dbReference type="PROSITE" id="PS51462">
    <property type="entry name" value="NUDIX"/>
    <property type="match status" value="1"/>
</dbReference>
<evidence type="ECO:0000256" key="3">
    <source>
        <dbReference type="ARBA" id="ARBA00022457"/>
    </source>
</evidence>
<evidence type="ECO:0000256" key="7">
    <source>
        <dbReference type="ARBA" id="ARBA00022801"/>
    </source>
</evidence>
<dbReference type="Pfam" id="PF14815">
    <property type="entry name" value="NUDIX_4"/>
    <property type="match status" value="1"/>
</dbReference>
<comment type="similarity">
    <text evidence="2">Belongs to the Nudix hydrolase family.</text>
</comment>
<dbReference type="InterPro" id="IPR020476">
    <property type="entry name" value="Nudix_hydrolase"/>
</dbReference>
<keyword evidence="19" id="KW-1185">Reference proteome</keyword>
<protein>
    <recommendedName>
        <fullName evidence="13">8-oxo-dGTP diphosphatase</fullName>
        <ecNumber evidence="12">3.6.1.55</ecNumber>
    </recommendedName>
    <alternativeName>
        <fullName evidence="16">7,8-dihydro-8-oxoguanine-triphosphatase</fullName>
    </alternativeName>
    <alternativeName>
        <fullName evidence="15">Mutator protein MutT</fullName>
    </alternativeName>
    <alternativeName>
        <fullName evidence="14">dGTP pyrophosphohydrolase</fullName>
    </alternativeName>
</protein>
<keyword evidence="7 18" id="KW-0378">Hydrolase</keyword>
<accession>A0ABS3BJ39</accession>
<name>A0ABS3BJ39_9GAMM</name>
<proteinExistence type="inferred from homology"/>
<sequence length="329" mass="35691">MPNTAAEAIVATSQTQKTVHVAVGVIVRNGRVLIARRPDSAHQGGLLEFPGGKVESGESVQQALCREIAEETGLVLSEDALEPVIGIRHDYGDKCVFLDVWLSRSARGEPEGKEGQPVGWFEPDALRDEDFPAANRPIIRALQLPRQLAITGDIPDAIKGLERLERALVGRSEGSLVVLRAPHLDQPQYRWLATEAVRLCRDAGVGLIVHGAETLCEEVDGARGLQVPWRVASQLTERPVGADLWFGVSCHTSEQLRHAERLGADYVLLGNVLETLSHPGQPGMGWERFRALAADAKVPVYAIGGLGPEQEPEVTARGGQGVAGIRFWW</sequence>
<dbReference type="Gene3D" id="3.20.20.70">
    <property type="entry name" value="Aldolase class I"/>
    <property type="match status" value="1"/>
</dbReference>
<keyword evidence="4" id="KW-0235">DNA replication</keyword>
<dbReference type="Pfam" id="PF02581">
    <property type="entry name" value="TMP-TENI"/>
    <property type="match status" value="1"/>
</dbReference>
<evidence type="ECO:0000256" key="9">
    <source>
        <dbReference type="ARBA" id="ARBA00023204"/>
    </source>
</evidence>
<dbReference type="InterPro" id="IPR015797">
    <property type="entry name" value="NUDIX_hydrolase-like_dom_sf"/>
</dbReference>
<dbReference type="InterPro" id="IPR029119">
    <property type="entry name" value="MutY_C"/>
</dbReference>
<evidence type="ECO:0000256" key="12">
    <source>
        <dbReference type="ARBA" id="ARBA00038905"/>
    </source>
</evidence>
<evidence type="ECO:0000256" key="6">
    <source>
        <dbReference type="ARBA" id="ARBA00022763"/>
    </source>
</evidence>
<dbReference type="InterPro" id="IPR020084">
    <property type="entry name" value="NUDIX_hydrolase_CS"/>
</dbReference>